<gene>
    <name evidence="1" type="ordered locus">Bpet4834</name>
</gene>
<accession>A9IHC2</accession>
<keyword evidence="2" id="KW-1185">Reference proteome</keyword>
<dbReference type="KEGG" id="bpt:Bpet4834"/>
<evidence type="ECO:0000313" key="1">
    <source>
        <dbReference type="EMBL" id="CAP45186.1"/>
    </source>
</evidence>
<evidence type="ECO:0000313" key="2">
    <source>
        <dbReference type="Proteomes" id="UP000001225"/>
    </source>
</evidence>
<protein>
    <submittedName>
        <fullName evidence="1">Uncharacterized protein</fullName>
    </submittedName>
</protein>
<dbReference type="Proteomes" id="UP000001225">
    <property type="component" value="Chromosome"/>
</dbReference>
<proteinExistence type="predicted"/>
<sequence>MMSTRQHLSAIARVLALSELQLELLHEKIANAEIEYKSTTAWLALRWIFRSFVATSRKPGQDGDAAHGMSLLCMSEASANNGVLRSNLANLFADAQPLRIEPLDYAAPASVRTVWKAAVGLLCLRARSFFSPRAKRQLIEKISLPYVQAIIQFDRLIALQPKKIIWVGNSYSLPTFFLSAWFKSTTNTISCYYVNRAFVSHQDNLAANEVLLGNIWALSVYRRAGAQFDADRITSFHNIYFPSIPAACEEDGEFRKNRIAVYCSGTYARLKLGVHTSDYLKRELEEEKLLLDDVRRMAISMPDISFTLFYHPSVETHTTAEANYQELLALTNVDLSPEGVRSSQCHHLYELGMSRGSNVIFERLEAGHKALFVRPIRQIKDYCASSLSPVILEAPALNRQVLKEFLDMPLKEFHALIALQKNSPGPQHE</sequence>
<dbReference type="STRING" id="94624.Bpet4834"/>
<dbReference type="EMBL" id="AM902716">
    <property type="protein sequence ID" value="CAP45186.1"/>
    <property type="molecule type" value="Genomic_DNA"/>
</dbReference>
<dbReference type="AlphaFoldDB" id="A9IHC2"/>
<organism evidence="1 2">
    <name type="scientific">Bordetella petrii (strain ATCC BAA-461 / DSM 12804 / CCUG 43448 / CIP 107267 / Se-1111R)</name>
    <dbReference type="NCBI Taxonomy" id="340100"/>
    <lineage>
        <taxon>Bacteria</taxon>
        <taxon>Pseudomonadati</taxon>
        <taxon>Pseudomonadota</taxon>
        <taxon>Betaproteobacteria</taxon>
        <taxon>Burkholderiales</taxon>
        <taxon>Alcaligenaceae</taxon>
        <taxon>Bordetella</taxon>
    </lineage>
</organism>
<reference evidence="1 2" key="1">
    <citation type="journal article" date="2008" name="BMC Genomics">
        <title>The missing link: Bordetella petrii is endowed with both the metabolic versatility of environmental bacteria and virulence traits of pathogenic Bordetellae.</title>
        <authorList>
            <person name="Gross R."/>
            <person name="Guzman C.A."/>
            <person name="Sebaihia M."/>
            <person name="Martins Dos Santos V.A."/>
            <person name="Pieper D.H."/>
            <person name="Koebnik R."/>
            <person name="Lechner M."/>
            <person name="Bartels D."/>
            <person name="Buhrmester J."/>
            <person name="Choudhuri J.V."/>
            <person name="Ebensen T."/>
            <person name="Gaigalat L."/>
            <person name="Herrmann S."/>
            <person name="Khachane A.N."/>
            <person name="Larisch C."/>
            <person name="Link S."/>
            <person name="Linke B."/>
            <person name="Meyer F."/>
            <person name="Mormann S."/>
            <person name="Nakunst D."/>
            <person name="Rueckert C."/>
            <person name="Schneiker-Bekel S."/>
            <person name="Schulze K."/>
            <person name="Vorhoelter F.J."/>
            <person name="Yevsa T."/>
            <person name="Engle J.T."/>
            <person name="Goldman W.E."/>
            <person name="Puehler A."/>
            <person name="Goebel U.B."/>
            <person name="Goesmann A."/>
            <person name="Bloecker H."/>
            <person name="Kaiser O."/>
            <person name="Martinez-Arias R."/>
        </authorList>
    </citation>
    <scope>NUCLEOTIDE SEQUENCE [LARGE SCALE GENOMIC DNA]</scope>
    <source>
        <strain evidence="2">ATCC BAA-461 / DSM 12804 / CCUG 43448 / CIP 107267 / Se-1111R</strain>
    </source>
</reference>
<name>A9IHC2_BORPD</name>